<feature type="transmembrane region" description="Helical" evidence="10">
    <location>
        <begin position="122"/>
        <end position="143"/>
    </location>
</feature>
<proteinExistence type="inferred from homology"/>
<keyword evidence="8 10" id="KW-0472">Membrane</keyword>
<dbReference type="GO" id="GO:0016020">
    <property type="term" value="C:membrane"/>
    <property type="evidence" value="ECO:0007669"/>
    <property type="project" value="UniProtKB-SubCell"/>
</dbReference>
<feature type="domain" description="Cation/H+ exchanger transmembrane" evidence="11">
    <location>
        <begin position="71"/>
        <end position="461"/>
    </location>
</feature>
<feature type="transmembrane region" description="Helical" evidence="10">
    <location>
        <begin position="193"/>
        <end position="213"/>
    </location>
</feature>
<organism evidence="14 15">
    <name type="scientific">Protea cynaroides</name>
    <dbReference type="NCBI Taxonomy" id="273540"/>
    <lineage>
        <taxon>Eukaryota</taxon>
        <taxon>Viridiplantae</taxon>
        <taxon>Streptophyta</taxon>
        <taxon>Embryophyta</taxon>
        <taxon>Tracheophyta</taxon>
        <taxon>Spermatophyta</taxon>
        <taxon>Magnoliopsida</taxon>
        <taxon>Proteales</taxon>
        <taxon>Proteaceae</taxon>
        <taxon>Protea</taxon>
    </lineage>
</organism>
<evidence type="ECO:0000313" key="15">
    <source>
        <dbReference type="Proteomes" id="UP001141806"/>
    </source>
</evidence>
<keyword evidence="5" id="KW-0630">Potassium</keyword>
<feature type="transmembrane region" description="Helical" evidence="10">
    <location>
        <begin position="155"/>
        <end position="173"/>
    </location>
</feature>
<dbReference type="PANTHER" id="PTHR32468:SF66">
    <property type="entry name" value="CATION_H+ EXCHANGER DOMAIN-CONTAINING PROTEIN"/>
    <property type="match status" value="1"/>
</dbReference>
<keyword evidence="6 10" id="KW-1133">Transmembrane helix</keyword>
<dbReference type="OrthoDB" id="1868135at2759"/>
<sequence>MELANYEYSKMLPLVNGSSALTYGLHRTYGKVMCIAEHKLACKGIFYGDNPFKFVNPVFLAQLTIGSFFTSACYFLLRPMFQPAIVGQLLGGIIAGSSVLGLNETYEELIFPPKSMKLLETMSLFGCMVFLFLVGVRMDMGILKRSGSREWSIGILTYILPLLLSIAVSFLLHNYAHEHTQVDNHTDIKSRDLLFVATFTSMTSFHVISCILHDLKLLNSELGRIAGSSSMISGMLGWISITMIFTIKQHVRGGLGVMTCFKVLISMVVIVILMIFIIRPLLTWMSRQTPEGKHIKESFTIVVFVLLLVCCFLSQLFGQPAFFVPIALGLVVPDGPPLGSTVVDKTDCFVSYVMLPLYFLVTGEHVYVSGLKAGTWFVVLTVILTATLGKFVGTILPCLYYQMPFKDSISLALLLCSLGVVDVQSYTRAEQLGFINNPSFSIMVMTVPVMTGIFSFIVKTIYDPSRRYMRYRRRTIEDTKRHSELRILVCINNQESVPAIINVLEASNPAKESPMGVYVLNLFELVGRATPLFVAHDRTRSKDNGLFCNYNTRPTYTQRIINAFRIFESNTKGIVFVQTYTCIGPYATMHDDICTLAADKCTAFLILPFHKFWSSEGELADSAGQRNMNKQVLAKSPCSVGILVDGGANGKPRSIFESWSSYRIAVIFYGGADDREALIYTYRMADHPNVKLSVIRLVEAKQGTASPVDYCDYSMEGKLDGELINEFKTTTMLGVGCNRVSYFEEAVTDSRDIINMIQSKDDCYDLILTGRRHDNSSQIFKGNTEQIKFPELGSLGDMLASIAFKNMVSVLIVQQHTLTEQLNGDGSIKMLGPSLNMDSSRCSNISSSSINL</sequence>
<keyword evidence="7" id="KW-0406">Ion transport</keyword>
<feature type="domain" description="Cation/H(+) antiporter central" evidence="12">
    <location>
        <begin position="517"/>
        <end position="650"/>
    </location>
</feature>
<evidence type="ECO:0000256" key="4">
    <source>
        <dbReference type="ARBA" id="ARBA00022692"/>
    </source>
</evidence>
<name>A0A9Q0KVQ1_9MAGN</name>
<accession>A0A9Q0KVQ1</accession>
<feature type="transmembrane region" description="Helical" evidence="10">
    <location>
        <begin position="376"/>
        <end position="401"/>
    </location>
</feature>
<comment type="similarity">
    <text evidence="9">Belongs to the monovalent cation:proton antiporter 2 (CPA2) transporter (TC 2.A.37) family. CHX (TC 2.A.37.4) subfamily.</text>
</comment>
<feature type="domain" description="Cation/H(+) antiporter C-terminal" evidence="13">
    <location>
        <begin position="663"/>
        <end position="817"/>
    </location>
</feature>
<dbReference type="Pfam" id="PF23256">
    <property type="entry name" value="CHX17_2nd"/>
    <property type="match status" value="1"/>
</dbReference>
<keyword evidence="3" id="KW-0633">Potassium transport</keyword>
<evidence type="ECO:0000259" key="12">
    <source>
        <dbReference type="Pfam" id="PF23256"/>
    </source>
</evidence>
<dbReference type="Gene3D" id="1.20.1530.20">
    <property type="match status" value="1"/>
</dbReference>
<dbReference type="PANTHER" id="PTHR32468">
    <property type="entry name" value="CATION/H + ANTIPORTER"/>
    <property type="match status" value="1"/>
</dbReference>
<feature type="transmembrane region" description="Helical" evidence="10">
    <location>
        <begin position="299"/>
        <end position="318"/>
    </location>
</feature>
<dbReference type="InterPro" id="IPR050794">
    <property type="entry name" value="CPA2_transporter"/>
</dbReference>
<keyword evidence="15" id="KW-1185">Reference proteome</keyword>
<evidence type="ECO:0000256" key="6">
    <source>
        <dbReference type="ARBA" id="ARBA00022989"/>
    </source>
</evidence>
<keyword evidence="2" id="KW-0813">Transport</keyword>
<keyword evidence="4 10" id="KW-0812">Transmembrane</keyword>
<reference evidence="14" key="1">
    <citation type="journal article" date="2023" name="Plant J.">
        <title>The genome of the king protea, Protea cynaroides.</title>
        <authorList>
            <person name="Chang J."/>
            <person name="Duong T.A."/>
            <person name="Schoeman C."/>
            <person name="Ma X."/>
            <person name="Roodt D."/>
            <person name="Barker N."/>
            <person name="Li Z."/>
            <person name="Van de Peer Y."/>
            <person name="Mizrachi E."/>
        </authorList>
    </citation>
    <scope>NUCLEOTIDE SEQUENCE</scope>
    <source>
        <tissue evidence="14">Young leaves</tissue>
    </source>
</reference>
<feature type="transmembrane region" description="Helical" evidence="10">
    <location>
        <begin position="225"/>
        <end position="247"/>
    </location>
</feature>
<feature type="transmembrane region" description="Helical" evidence="10">
    <location>
        <begin position="439"/>
        <end position="462"/>
    </location>
</feature>
<dbReference type="Pfam" id="PF00999">
    <property type="entry name" value="Na_H_Exchanger"/>
    <property type="match status" value="1"/>
</dbReference>
<evidence type="ECO:0000256" key="2">
    <source>
        <dbReference type="ARBA" id="ARBA00022448"/>
    </source>
</evidence>
<evidence type="ECO:0000313" key="14">
    <source>
        <dbReference type="EMBL" id="KAJ4977576.1"/>
    </source>
</evidence>
<dbReference type="AlphaFoldDB" id="A0A9Q0KVQ1"/>
<feature type="transmembrane region" description="Helical" evidence="10">
    <location>
        <begin position="253"/>
        <end position="278"/>
    </location>
</feature>
<evidence type="ECO:0000259" key="13">
    <source>
        <dbReference type="Pfam" id="PF23259"/>
    </source>
</evidence>
<evidence type="ECO:0000256" key="5">
    <source>
        <dbReference type="ARBA" id="ARBA00022958"/>
    </source>
</evidence>
<evidence type="ECO:0000256" key="9">
    <source>
        <dbReference type="ARBA" id="ARBA00038341"/>
    </source>
</evidence>
<protein>
    <recommendedName>
        <fullName evidence="16">Cation/H+ exchanger domain-containing protein</fullName>
    </recommendedName>
</protein>
<dbReference type="Proteomes" id="UP001141806">
    <property type="component" value="Unassembled WGS sequence"/>
</dbReference>
<evidence type="ECO:0008006" key="16">
    <source>
        <dbReference type="Google" id="ProtNLM"/>
    </source>
</evidence>
<dbReference type="GO" id="GO:0015297">
    <property type="term" value="F:antiporter activity"/>
    <property type="evidence" value="ECO:0007669"/>
    <property type="project" value="InterPro"/>
</dbReference>
<feature type="transmembrane region" description="Helical" evidence="10">
    <location>
        <begin position="59"/>
        <end position="77"/>
    </location>
</feature>
<dbReference type="GO" id="GO:1902600">
    <property type="term" value="P:proton transmembrane transport"/>
    <property type="evidence" value="ECO:0007669"/>
    <property type="project" value="InterPro"/>
</dbReference>
<evidence type="ECO:0000259" key="11">
    <source>
        <dbReference type="Pfam" id="PF00999"/>
    </source>
</evidence>
<evidence type="ECO:0000256" key="1">
    <source>
        <dbReference type="ARBA" id="ARBA00004141"/>
    </source>
</evidence>
<dbReference type="EMBL" id="JAMYWD010000002">
    <property type="protein sequence ID" value="KAJ4977576.1"/>
    <property type="molecule type" value="Genomic_DNA"/>
</dbReference>
<evidence type="ECO:0000256" key="3">
    <source>
        <dbReference type="ARBA" id="ARBA00022538"/>
    </source>
</evidence>
<comment type="subcellular location">
    <subcellularLocation>
        <location evidence="1">Membrane</location>
        <topology evidence="1">Multi-pass membrane protein</topology>
    </subcellularLocation>
</comment>
<dbReference type="GO" id="GO:0006885">
    <property type="term" value="P:regulation of pH"/>
    <property type="evidence" value="ECO:0007669"/>
    <property type="project" value="TreeGrafter"/>
</dbReference>
<dbReference type="GO" id="GO:0006813">
    <property type="term" value="P:potassium ion transport"/>
    <property type="evidence" value="ECO:0007669"/>
    <property type="project" value="UniProtKB-KW"/>
</dbReference>
<dbReference type="InterPro" id="IPR006153">
    <property type="entry name" value="Cation/H_exchanger_TM"/>
</dbReference>
<evidence type="ECO:0000256" key="7">
    <source>
        <dbReference type="ARBA" id="ARBA00023065"/>
    </source>
</evidence>
<dbReference type="Pfam" id="PF23259">
    <property type="entry name" value="CHX17_C"/>
    <property type="match status" value="1"/>
</dbReference>
<gene>
    <name evidence="14" type="ORF">NE237_008356</name>
</gene>
<dbReference type="GO" id="GO:0012505">
    <property type="term" value="C:endomembrane system"/>
    <property type="evidence" value="ECO:0007669"/>
    <property type="project" value="TreeGrafter"/>
</dbReference>
<evidence type="ECO:0000256" key="8">
    <source>
        <dbReference type="ARBA" id="ARBA00023136"/>
    </source>
</evidence>
<feature type="transmembrane region" description="Helical" evidence="10">
    <location>
        <begin position="84"/>
        <end position="102"/>
    </location>
</feature>
<dbReference type="InterPro" id="IPR057290">
    <property type="entry name" value="CHX17_C"/>
</dbReference>
<dbReference type="InterPro" id="IPR038770">
    <property type="entry name" value="Na+/solute_symporter_sf"/>
</dbReference>
<evidence type="ECO:0000256" key="10">
    <source>
        <dbReference type="SAM" id="Phobius"/>
    </source>
</evidence>
<comment type="caution">
    <text evidence="14">The sequence shown here is derived from an EMBL/GenBank/DDBJ whole genome shotgun (WGS) entry which is preliminary data.</text>
</comment>
<dbReference type="InterPro" id="IPR057291">
    <property type="entry name" value="CHX17_2nd"/>
</dbReference>